<accession>A0ABW1DMP9</accession>
<evidence type="ECO:0000313" key="2">
    <source>
        <dbReference type="Proteomes" id="UP001595979"/>
    </source>
</evidence>
<dbReference type="Proteomes" id="UP001595979">
    <property type="component" value="Unassembled WGS sequence"/>
</dbReference>
<reference evidence="2" key="1">
    <citation type="journal article" date="2019" name="Int. J. Syst. Evol. Microbiol.">
        <title>The Global Catalogue of Microorganisms (GCM) 10K type strain sequencing project: providing services to taxonomists for standard genome sequencing and annotation.</title>
        <authorList>
            <consortium name="The Broad Institute Genomics Platform"/>
            <consortium name="The Broad Institute Genome Sequencing Center for Infectious Disease"/>
            <person name="Wu L."/>
            <person name="Ma J."/>
        </authorList>
    </citation>
    <scope>NUCLEOTIDE SEQUENCE [LARGE SCALE GENOMIC DNA]</scope>
    <source>
        <strain evidence="2">CGMCC 1.15053</strain>
    </source>
</reference>
<organism evidence="1 2">
    <name type="scientific">Deinococcus petrolearius</name>
    <dbReference type="NCBI Taxonomy" id="1751295"/>
    <lineage>
        <taxon>Bacteria</taxon>
        <taxon>Thermotogati</taxon>
        <taxon>Deinococcota</taxon>
        <taxon>Deinococci</taxon>
        <taxon>Deinococcales</taxon>
        <taxon>Deinococcaceae</taxon>
        <taxon>Deinococcus</taxon>
    </lineage>
</organism>
<dbReference type="RefSeq" id="WP_380051497.1">
    <property type="nucleotide sequence ID" value="NZ_JBHSOH010000034.1"/>
</dbReference>
<protein>
    <submittedName>
        <fullName evidence="1">Uncharacterized protein</fullName>
    </submittedName>
</protein>
<keyword evidence="2" id="KW-1185">Reference proteome</keyword>
<dbReference type="EMBL" id="JBHSOH010000034">
    <property type="protein sequence ID" value="MFC5849927.1"/>
    <property type="molecule type" value="Genomic_DNA"/>
</dbReference>
<gene>
    <name evidence="1" type="ORF">ACFPQ6_16615</name>
</gene>
<sequence length="279" mass="30364">MTSPAPATAVRLPLPQDQAVYRQLCTDFYPWTEALEDLEGRIDPSFSAVLDLHDQGRWARFVWVRGELRGGVGAGGQDVPLTTAMRALPRAELSLTCLDAALAEQVWRCRSAPPQVRDVPWPALRDQLRAEYFSGVLVSGTVCSSWEAGRVVGGALPLNGGRCVSLSPSDLLDLGSLVAFWRELLAVTWRATPALGEVWAQVCVQLAGDHPVLDPFAHEVGLRGGVLTVSDDITVRELRPALLGAYTLSLRRLGLRLQELPLTDLRAQDLWLAAGLESP</sequence>
<comment type="caution">
    <text evidence="1">The sequence shown here is derived from an EMBL/GenBank/DDBJ whole genome shotgun (WGS) entry which is preliminary data.</text>
</comment>
<proteinExistence type="predicted"/>
<name>A0ABW1DMP9_9DEIO</name>
<evidence type="ECO:0000313" key="1">
    <source>
        <dbReference type="EMBL" id="MFC5849927.1"/>
    </source>
</evidence>